<evidence type="ECO:0000313" key="7">
    <source>
        <dbReference type="EMBL" id="MBS0030517.1"/>
    </source>
</evidence>
<evidence type="ECO:0000256" key="2">
    <source>
        <dbReference type="ARBA" id="ARBA00023015"/>
    </source>
</evidence>
<dbReference type="InterPro" id="IPR014327">
    <property type="entry name" value="RNA_pol_sigma70_bacteroid"/>
</dbReference>
<evidence type="ECO:0000313" key="8">
    <source>
        <dbReference type="Proteomes" id="UP000676386"/>
    </source>
</evidence>
<dbReference type="RefSeq" id="WP_211975658.1">
    <property type="nucleotide sequence ID" value="NZ_CBFHAM010000043.1"/>
</dbReference>
<evidence type="ECO:0000259" key="6">
    <source>
        <dbReference type="Pfam" id="PF08281"/>
    </source>
</evidence>
<evidence type="ECO:0000256" key="1">
    <source>
        <dbReference type="ARBA" id="ARBA00010641"/>
    </source>
</evidence>
<comment type="caution">
    <text evidence="7">The sequence shown here is derived from an EMBL/GenBank/DDBJ whole genome shotgun (WGS) entry which is preliminary data.</text>
</comment>
<dbReference type="NCBIfam" id="TIGR02985">
    <property type="entry name" value="Sig70_bacteroi1"/>
    <property type="match status" value="1"/>
</dbReference>
<comment type="similarity">
    <text evidence="1">Belongs to the sigma-70 factor family. ECF subfamily.</text>
</comment>
<dbReference type="InterPro" id="IPR013324">
    <property type="entry name" value="RNA_pol_sigma_r3/r4-like"/>
</dbReference>
<evidence type="ECO:0000259" key="5">
    <source>
        <dbReference type="Pfam" id="PF04542"/>
    </source>
</evidence>
<dbReference type="SUPFAM" id="SSF88659">
    <property type="entry name" value="Sigma3 and sigma4 domains of RNA polymerase sigma factors"/>
    <property type="match status" value="1"/>
</dbReference>
<proteinExistence type="inferred from homology"/>
<evidence type="ECO:0000256" key="4">
    <source>
        <dbReference type="ARBA" id="ARBA00023163"/>
    </source>
</evidence>
<sequence length="199" mass="23480">MAIVTLYTDDTLLKMMSNDNEEAFSLLYRRYWQGLFVTAAKALRGKDEAEDVVQEVFLSLWNRRRELQIESSLAGYLQTSVRYKAIHYIEKHITRRDYLSTIADVEINAISATAEIQLQLKELQLAIRHAIEKMPPRMQEVYQMSRHEHLTHKEIAQRLAISEETVKKQVQYALRLIKRALRYHHSTLFILIPYIFLSQ</sequence>
<feature type="domain" description="RNA polymerase sigma factor 70 region 4 type 2" evidence="6">
    <location>
        <begin position="125"/>
        <end position="175"/>
    </location>
</feature>
<accession>A0ABS5J5M4</accession>
<keyword evidence="8" id="KW-1185">Reference proteome</keyword>
<feature type="domain" description="RNA polymerase sigma-70 region 2" evidence="5">
    <location>
        <begin position="27"/>
        <end position="91"/>
    </location>
</feature>
<organism evidence="7 8">
    <name type="scientific">Chitinophaga hostae</name>
    <dbReference type="NCBI Taxonomy" id="2831022"/>
    <lineage>
        <taxon>Bacteria</taxon>
        <taxon>Pseudomonadati</taxon>
        <taxon>Bacteroidota</taxon>
        <taxon>Chitinophagia</taxon>
        <taxon>Chitinophagales</taxon>
        <taxon>Chitinophagaceae</taxon>
        <taxon>Chitinophaga</taxon>
    </lineage>
</organism>
<keyword evidence="4" id="KW-0804">Transcription</keyword>
<dbReference type="PANTHER" id="PTHR43133">
    <property type="entry name" value="RNA POLYMERASE ECF-TYPE SIGMA FACTO"/>
    <property type="match status" value="1"/>
</dbReference>
<dbReference type="SUPFAM" id="SSF88946">
    <property type="entry name" value="Sigma2 domain of RNA polymerase sigma factors"/>
    <property type="match status" value="1"/>
</dbReference>
<dbReference type="CDD" id="cd06171">
    <property type="entry name" value="Sigma70_r4"/>
    <property type="match status" value="1"/>
</dbReference>
<dbReference type="NCBIfam" id="TIGR02937">
    <property type="entry name" value="sigma70-ECF"/>
    <property type="match status" value="1"/>
</dbReference>
<dbReference type="Pfam" id="PF04542">
    <property type="entry name" value="Sigma70_r2"/>
    <property type="match status" value="1"/>
</dbReference>
<evidence type="ECO:0000256" key="3">
    <source>
        <dbReference type="ARBA" id="ARBA00023082"/>
    </source>
</evidence>
<keyword evidence="3" id="KW-0731">Sigma factor</keyword>
<dbReference type="EMBL" id="JAGTXB010000015">
    <property type="protein sequence ID" value="MBS0030517.1"/>
    <property type="molecule type" value="Genomic_DNA"/>
</dbReference>
<dbReference type="InterPro" id="IPR013249">
    <property type="entry name" value="RNA_pol_sigma70_r4_t2"/>
</dbReference>
<name>A0ABS5J5M4_9BACT</name>
<gene>
    <name evidence="7" type="ORF">KE626_24535</name>
</gene>
<dbReference type="InterPro" id="IPR014284">
    <property type="entry name" value="RNA_pol_sigma-70_dom"/>
</dbReference>
<keyword evidence="2" id="KW-0805">Transcription regulation</keyword>
<dbReference type="PANTHER" id="PTHR43133:SF46">
    <property type="entry name" value="RNA POLYMERASE SIGMA-70 FACTOR ECF SUBFAMILY"/>
    <property type="match status" value="1"/>
</dbReference>
<dbReference type="Gene3D" id="1.10.10.10">
    <property type="entry name" value="Winged helix-like DNA-binding domain superfamily/Winged helix DNA-binding domain"/>
    <property type="match status" value="1"/>
</dbReference>
<dbReference type="Proteomes" id="UP000676386">
    <property type="component" value="Unassembled WGS sequence"/>
</dbReference>
<reference evidence="7 8" key="1">
    <citation type="submission" date="2021-04" db="EMBL/GenBank/DDBJ databases">
        <title>Chitinophaga sp. nov., isolated from the rhizosphere soil.</title>
        <authorList>
            <person name="He S."/>
        </authorList>
    </citation>
    <scope>NUCLEOTIDE SEQUENCE [LARGE SCALE GENOMIC DNA]</scope>
    <source>
        <strain evidence="7 8">2R12</strain>
    </source>
</reference>
<protein>
    <submittedName>
        <fullName evidence="7">RNA polymerase sigma-70 factor</fullName>
    </submittedName>
</protein>
<dbReference type="InterPro" id="IPR007627">
    <property type="entry name" value="RNA_pol_sigma70_r2"/>
</dbReference>
<dbReference type="InterPro" id="IPR013325">
    <property type="entry name" value="RNA_pol_sigma_r2"/>
</dbReference>
<dbReference type="Gene3D" id="1.10.1740.10">
    <property type="match status" value="1"/>
</dbReference>
<dbReference type="InterPro" id="IPR036388">
    <property type="entry name" value="WH-like_DNA-bd_sf"/>
</dbReference>
<dbReference type="InterPro" id="IPR039425">
    <property type="entry name" value="RNA_pol_sigma-70-like"/>
</dbReference>
<dbReference type="Pfam" id="PF08281">
    <property type="entry name" value="Sigma70_r4_2"/>
    <property type="match status" value="1"/>
</dbReference>